<organism evidence="2 3">
    <name type="scientific">Microbacterium kyungheense</name>
    <dbReference type="NCBI Taxonomy" id="1263636"/>
    <lineage>
        <taxon>Bacteria</taxon>
        <taxon>Bacillati</taxon>
        <taxon>Actinomycetota</taxon>
        <taxon>Actinomycetes</taxon>
        <taxon>Micrococcales</taxon>
        <taxon>Microbacteriaceae</taxon>
        <taxon>Microbacterium</taxon>
    </lineage>
</organism>
<evidence type="ECO:0000313" key="3">
    <source>
        <dbReference type="Proteomes" id="UP000320235"/>
    </source>
</evidence>
<proteinExistence type="predicted"/>
<dbReference type="AlphaFoldDB" id="A0A543EU69"/>
<evidence type="ECO:0000313" key="2">
    <source>
        <dbReference type="EMBL" id="TQM25123.1"/>
    </source>
</evidence>
<comment type="caution">
    <text evidence="2">The sequence shown here is derived from an EMBL/GenBank/DDBJ whole genome shotgun (WGS) entry which is preliminary data.</text>
</comment>
<feature type="transmembrane region" description="Helical" evidence="1">
    <location>
        <begin position="52"/>
        <end position="74"/>
    </location>
</feature>
<keyword evidence="1" id="KW-1133">Transmembrane helix</keyword>
<keyword evidence="1" id="KW-0812">Transmembrane</keyword>
<feature type="transmembrane region" description="Helical" evidence="1">
    <location>
        <begin position="12"/>
        <end position="32"/>
    </location>
</feature>
<name>A0A543EU69_9MICO</name>
<protein>
    <submittedName>
        <fullName evidence="2">Uncharacterized protein</fullName>
    </submittedName>
</protein>
<dbReference type="RefSeq" id="WP_141894878.1">
    <property type="nucleotide sequence ID" value="NZ_BAABLH010000002.1"/>
</dbReference>
<sequence length="89" mass="8950">MNARSDRRNPYAIALVVVGGVALVVALSLGLAGAGEASPYTGDPIAAAALDAWSNFLLLVGAVALIGALVLAGARWLLRSTTMKVDASS</sequence>
<accession>A0A543EU69</accession>
<reference evidence="2 3" key="1">
    <citation type="submission" date="2019-06" db="EMBL/GenBank/DDBJ databases">
        <title>Sequencing the genomes of 1000 actinobacteria strains.</title>
        <authorList>
            <person name="Klenk H.-P."/>
        </authorList>
    </citation>
    <scope>NUCLEOTIDE SEQUENCE [LARGE SCALE GENOMIC DNA]</scope>
    <source>
        <strain evidence="2 3">DSM 105492</strain>
    </source>
</reference>
<dbReference type="EMBL" id="VFPE01000003">
    <property type="protein sequence ID" value="TQM25123.1"/>
    <property type="molecule type" value="Genomic_DNA"/>
</dbReference>
<keyword evidence="3" id="KW-1185">Reference proteome</keyword>
<gene>
    <name evidence="2" type="ORF">FB391_2582</name>
</gene>
<keyword evidence="1" id="KW-0472">Membrane</keyword>
<dbReference type="Proteomes" id="UP000320235">
    <property type="component" value="Unassembled WGS sequence"/>
</dbReference>
<evidence type="ECO:0000256" key="1">
    <source>
        <dbReference type="SAM" id="Phobius"/>
    </source>
</evidence>